<feature type="region of interest" description="Disordered" evidence="5">
    <location>
        <begin position="636"/>
        <end position="658"/>
    </location>
</feature>
<keyword evidence="2 4" id="KW-0863">Zinc-finger</keyword>
<evidence type="ECO:0000256" key="5">
    <source>
        <dbReference type="SAM" id="MobiDB-lite"/>
    </source>
</evidence>
<keyword evidence="8" id="KW-1185">Reference proteome</keyword>
<dbReference type="OrthoDB" id="58233at2759"/>
<keyword evidence="3" id="KW-0862">Zinc</keyword>
<reference evidence="7 8" key="1">
    <citation type="journal article" date="2016" name="Mol. Biol. Evol.">
        <title>Comparative Genomics of Early-Diverging Mushroom-Forming Fungi Provides Insights into the Origins of Lignocellulose Decay Capabilities.</title>
        <authorList>
            <person name="Nagy L.G."/>
            <person name="Riley R."/>
            <person name="Tritt A."/>
            <person name="Adam C."/>
            <person name="Daum C."/>
            <person name="Floudas D."/>
            <person name="Sun H."/>
            <person name="Yadav J.S."/>
            <person name="Pangilinan J."/>
            <person name="Larsson K.H."/>
            <person name="Matsuura K."/>
            <person name="Barry K."/>
            <person name="Labutti K."/>
            <person name="Kuo R."/>
            <person name="Ohm R.A."/>
            <person name="Bhattacharya S.S."/>
            <person name="Shirouzu T."/>
            <person name="Yoshinaga Y."/>
            <person name="Martin F.M."/>
            <person name="Grigoriev I.V."/>
            <person name="Hibbett D.S."/>
        </authorList>
    </citation>
    <scope>NUCLEOTIDE SEQUENCE [LARGE SCALE GENOMIC DNA]</scope>
    <source>
        <strain evidence="7 8">HHB10207 ss-3</strain>
    </source>
</reference>
<protein>
    <recommendedName>
        <fullName evidence="6">MYND-type domain-containing protein</fullName>
    </recommendedName>
</protein>
<evidence type="ECO:0000313" key="7">
    <source>
        <dbReference type="EMBL" id="KZT37889.1"/>
    </source>
</evidence>
<name>A0A166CWC6_9AGAM</name>
<keyword evidence="1" id="KW-0479">Metal-binding</keyword>
<feature type="domain" description="MYND-type" evidence="6">
    <location>
        <begin position="668"/>
        <end position="707"/>
    </location>
</feature>
<proteinExistence type="predicted"/>
<evidence type="ECO:0000256" key="1">
    <source>
        <dbReference type="ARBA" id="ARBA00022723"/>
    </source>
</evidence>
<dbReference type="Proteomes" id="UP000076798">
    <property type="component" value="Unassembled WGS sequence"/>
</dbReference>
<dbReference type="PROSITE" id="PS50865">
    <property type="entry name" value="ZF_MYND_2"/>
    <property type="match status" value="1"/>
</dbReference>
<dbReference type="GO" id="GO:0008270">
    <property type="term" value="F:zinc ion binding"/>
    <property type="evidence" value="ECO:0007669"/>
    <property type="project" value="UniProtKB-KW"/>
</dbReference>
<dbReference type="PROSITE" id="PS01360">
    <property type="entry name" value="ZF_MYND_1"/>
    <property type="match status" value="1"/>
</dbReference>
<dbReference type="InterPro" id="IPR016024">
    <property type="entry name" value="ARM-type_fold"/>
</dbReference>
<evidence type="ECO:0000256" key="3">
    <source>
        <dbReference type="ARBA" id="ARBA00022833"/>
    </source>
</evidence>
<dbReference type="Gene3D" id="6.10.140.2220">
    <property type="match status" value="1"/>
</dbReference>
<evidence type="ECO:0000256" key="4">
    <source>
        <dbReference type="PROSITE-ProRule" id="PRU00134"/>
    </source>
</evidence>
<evidence type="ECO:0000259" key="6">
    <source>
        <dbReference type="PROSITE" id="PS50865"/>
    </source>
</evidence>
<accession>A0A166CWC6</accession>
<organism evidence="7 8">
    <name type="scientific">Sistotremastrum suecicum HHB10207 ss-3</name>
    <dbReference type="NCBI Taxonomy" id="1314776"/>
    <lineage>
        <taxon>Eukaryota</taxon>
        <taxon>Fungi</taxon>
        <taxon>Dikarya</taxon>
        <taxon>Basidiomycota</taxon>
        <taxon>Agaricomycotina</taxon>
        <taxon>Agaricomycetes</taxon>
        <taxon>Sistotremastrales</taxon>
        <taxon>Sistotremastraceae</taxon>
        <taxon>Sistotremastrum</taxon>
    </lineage>
</organism>
<dbReference type="SUPFAM" id="SSF48371">
    <property type="entry name" value="ARM repeat"/>
    <property type="match status" value="1"/>
</dbReference>
<dbReference type="EMBL" id="KV428074">
    <property type="protein sequence ID" value="KZT37889.1"/>
    <property type="molecule type" value="Genomic_DNA"/>
</dbReference>
<evidence type="ECO:0000256" key="2">
    <source>
        <dbReference type="ARBA" id="ARBA00022771"/>
    </source>
</evidence>
<dbReference type="STRING" id="1314776.A0A166CWC6"/>
<dbReference type="InterPro" id="IPR002893">
    <property type="entry name" value="Znf_MYND"/>
</dbReference>
<dbReference type="AlphaFoldDB" id="A0A166CWC6"/>
<sequence>MALMDKLEKECESLQPPIRSIVLGEIVCRHLGIALSTPRDLKRIIKNNQGSSVVQKLWQFARDQRNPRVAGGILVAIRSLYMDVVLAREAVKQNLHDFVIQCLDVPSKNLQQTAITTLNDVLSYSPDILPSLDLAVKSNAKITRLIPLYSKAGSSDDNKHIFEALLQIIRCNMCKLCLYRIAQNHALPRSSQNALQLRLLARTLVPLIDVDTSSTVHLEWSTLDLVSECLTWIAYYESKAILSLPSNEGVLLFIAFTLSSSPALRCRGFLGLLNIYSPDFRQDSQEGRLYNPLLVSDIHGLPRQEPFIRQVVEAHIKRTGEEIDALPAETVSAHYHNPQTRVLPDGSDFDAYGSAMRVFDFVTQGPQDVDESFLFPAMRIVKTMEFHRDMEQDMIIALLYHKKNYEADVLKHYFLTQRLQRLKPGRGDPEEGSQVFMLGRLAMDAGLRRWPEKCYFHYAMIQSQAGPQYIELATLGLQSADCTPHIKRQIFYHTSLNLFCMGIMQLSLDGPEPRWWTRGARSIKQACSHIEEALGIMQPGSAEEKILQILKFVTSQLTCTRSSDLDEDLFRFTEVEDALATLETKGCQDHLGLRSATVHLISDRQKATQRWSGLLNVVNKMEHVVEEAHRFSDFREDIPTYEPSDSGRGQNSSKMSRTSLYRADLPRCTWCRRASMALRKCSVCETAKYCRTTCQKSHWLTGHKGECISPEMTA</sequence>
<gene>
    <name evidence="7" type="ORF">SISSUDRAFT_1129259</name>
</gene>
<feature type="compositionally biased region" description="Polar residues" evidence="5">
    <location>
        <begin position="647"/>
        <end position="658"/>
    </location>
</feature>
<dbReference type="SUPFAM" id="SSF144232">
    <property type="entry name" value="HIT/MYND zinc finger-like"/>
    <property type="match status" value="1"/>
</dbReference>
<evidence type="ECO:0000313" key="8">
    <source>
        <dbReference type="Proteomes" id="UP000076798"/>
    </source>
</evidence>
<dbReference type="Pfam" id="PF01753">
    <property type="entry name" value="zf-MYND"/>
    <property type="match status" value="1"/>
</dbReference>